<dbReference type="Gene3D" id="3.30.70.330">
    <property type="match status" value="1"/>
</dbReference>
<dbReference type="PROSITE" id="PS50102">
    <property type="entry name" value="RRM"/>
    <property type="match status" value="1"/>
</dbReference>
<accession>A0A4P9Y243</accession>
<organism evidence="3 4">
    <name type="scientific">Piptocephalis cylindrospora</name>
    <dbReference type="NCBI Taxonomy" id="1907219"/>
    <lineage>
        <taxon>Eukaryota</taxon>
        <taxon>Fungi</taxon>
        <taxon>Fungi incertae sedis</taxon>
        <taxon>Zoopagomycota</taxon>
        <taxon>Zoopagomycotina</taxon>
        <taxon>Zoopagomycetes</taxon>
        <taxon>Zoopagales</taxon>
        <taxon>Piptocephalidaceae</taxon>
        <taxon>Piptocephalis</taxon>
    </lineage>
</organism>
<reference evidence="4" key="1">
    <citation type="journal article" date="2018" name="Nat. Microbiol.">
        <title>Leveraging single-cell genomics to expand the fungal tree of life.</title>
        <authorList>
            <person name="Ahrendt S.R."/>
            <person name="Quandt C.A."/>
            <person name="Ciobanu D."/>
            <person name="Clum A."/>
            <person name="Salamov A."/>
            <person name="Andreopoulos B."/>
            <person name="Cheng J.F."/>
            <person name="Woyke T."/>
            <person name="Pelin A."/>
            <person name="Henrissat B."/>
            <person name="Reynolds N.K."/>
            <person name="Benny G.L."/>
            <person name="Smith M.E."/>
            <person name="James T.Y."/>
            <person name="Grigoriev I.V."/>
        </authorList>
    </citation>
    <scope>NUCLEOTIDE SEQUENCE [LARGE SCALE GENOMIC DNA]</scope>
</reference>
<feature type="domain" description="RRM" evidence="2">
    <location>
        <begin position="1"/>
        <end position="73"/>
    </location>
</feature>
<evidence type="ECO:0000259" key="2">
    <source>
        <dbReference type="PROSITE" id="PS50102"/>
    </source>
</evidence>
<dbReference type="InterPro" id="IPR012677">
    <property type="entry name" value="Nucleotide-bd_a/b_plait_sf"/>
</dbReference>
<keyword evidence="4" id="KW-1185">Reference proteome</keyword>
<gene>
    <name evidence="3" type="ORF">BJ684DRAFT_3010</name>
</gene>
<evidence type="ECO:0000256" key="1">
    <source>
        <dbReference type="PROSITE-ProRule" id="PRU00176"/>
    </source>
</evidence>
<dbReference type="SUPFAM" id="SSF54928">
    <property type="entry name" value="RNA-binding domain, RBD"/>
    <property type="match status" value="1"/>
</dbReference>
<dbReference type="InterPro" id="IPR000504">
    <property type="entry name" value="RRM_dom"/>
</dbReference>
<dbReference type="AlphaFoldDB" id="A0A4P9Y243"/>
<dbReference type="PANTHER" id="PTHR15241:SF304">
    <property type="entry name" value="RRM DOMAIN-CONTAINING PROTEIN"/>
    <property type="match status" value="1"/>
</dbReference>
<sequence>LFVGNIPDHFGRDEVKEVFSTTGKLVTVKVPFDMETRRNRGFSFLTYSEREEAEEAFNKFHGQLVHGRRLRLD</sequence>
<name>A0A4P9Y243_9FUNG</name>
<dbReference type="InterPro" id="IPR035979">
    <property type="entry name" value="RBD_domain_sf"/>
</dbReference>
<protein>
    <recommendedName>
        <fullName evidence="2">RRM domain-containing protein</fullName>
    </recommendedName>
</protein>
<feature type="non-terminal residue" evidence="3">
    <location>
        <position position="1"/>
    </location>
</feature>
<feature type="non-terminal residue" evidence="3">
    <location>
        <position position="73"/>
    </location>
</feature>
<dbReference type="GO" id="GO:0003723">
    <property type="term" value="F:RNA binding"/>
    <property type="evidence" value="ECO:0007669"/>
    <property type="project" value="UniProtKB-UniRule"/>
</dbReference>
<dbReference type="SMART" id="SM00360">
    <property type="entry name" value="RRM"/>
    <property type="match status" value="1"/>
</dbReference>
<dbReference type="Proteomes" id="UP000267251">
    <property type="component" value="Unassembled WGS sequence"/>
</dbReference>
<keyword evidence="1" id="KW-0694">RNA-binding</keyword>
<proteinExistence type="predicted"/>
<evidence type="ECO:0000313" key="3">
    <source>
        <dbReference type="EMBL" id="RKP12946.1"/>
    </source>
</evidence>
<dbReference type="PANTHER" id="PTHR15241">
    <property type="entry name" value="TRANSFORMER-2-RELATED"/>
    <property type="match status" value="1"/>
</dbReference>
<dbReference type="OrthoDB" id="439808at2759"/>
<evidence type="ECO:0000313" key="4">
    <source>
        <dbReference type="Proteomes" id="UP000267251"/>
    </source>
</evidence>
<dbReference type="Pfam" id="PF00076">
    <property type="entry name" value="RRM_1"/>
    <property type="match status" value="1"/>
</dbReference>
<dbReference type="EMBL" id="KZ988154">
    <property type="protein sequence ID" value="RKP12946.1"/>
    <property type="molecule type" value="Genomic_DNA"/>
</dbReference>